<dbReference type="InterPro" id="IPR038169">
    <property type="entry name" value="DC-UbP/UBTD2_N_sf"/>
</dbReference>
<feature type="compositionally biased region" description="Polar residues" evidence="1">
    <location>
        <begin position="15"/>
        <end position="31"/>
    </location>
</feature>
<organism evidence="3 4">
    <name type="scientific">Polyplosphaeria fusca</name>
    <dbReference type="NCBI Taxonomy" id="682080"/>
    <lineage>
        <taxon>Eukaryota</taxon>
        <taxon>Fungi</taxon>
        <taxon>Dikarya</taxon>
        <taxon>Ascomycota</taxon>
        <taxon>Pezizomycotina</taxon>
        <taxon>Dothideomycetes</taxon>
        <taxon>Pleosporomycetidae</taxon>
        <taxon>Pleosporales</taxon>
        <taxon>Tetraplosphaeriaceae</taxon>
        <taxon>Polyplosphaeria</taxon>
    </lineage>
</organism>
<keyword evidence="4" id="KW-1185">Reference proteome</keyword>
<accession>A0A9P4V3T9</accession>
<feature type="compositionally biased region" description="Low complexity" evidence="1">
    <location>
        <begin position="33"/>
        <end position="43"/>
    </location>
</feature>
<protein>
    <recommendedName>
        <fullName evidence="2">DC-UbP/UBTD2 N-terminal domain-containing protein</fullName>
    </recommendedName>
</protein>
<comment type="caution">
    <text evidence="3">The sequence shown here is derived from an EMBL/GenBank/DDBJ whole genome shotgun (WGS) entry which is preliminary data.</text>
</comment>
<proteinExistence type="predicted"/>
<gene>
    <name evidence="3" type="ORF">EJ04DRAFT_511744</name>
</gene>
<dbReference type="Proteomes" id="UP000799444">
    <property type="component" value="Unassembled WGS sequence"/>
</dbReference>
<dbReference type="AlphaFoldDB" id="A0A9P4V3T9"/>
<dbReference type="OrthoDB" id="1640476at2759"/>
<dbReference type="InterPro" id="IPR032752">
    <property type="entry name" value="DC-UbP/UBTD2_N"/>
</dbReference>
<dbReference type="EMBL" id="ML996135">
    <property type="protein sequence ID" value="KAF2735493.1"/>
    <property type="molecule type" value="Genomic_DNA"/>
</dbReference>
<feature type="domain" description="DC-UbP/UBTD2 N-terminal" evidence="2">
    <location>
        <begin position="82"/>
        <end position="171"/>
    </location>
</feature>
<feature type="region of interest" description="Disordered" evidence="1">
    <location>
        <begin position="1"/>
        <end position="58"/>
    </location>
</feature>
<sequence>MGCCVSHEPADGGVSPQQNTSIAHANSSTRHITAPSAAATPRSSHAHPHQSTAPRTVAPNTSLRAIAPGARSKLPAKLPGQRERWTRTRLAKERKEFWETRTSGSPEVWQTLRAICDNLQEGTTDEAQTFFDAAGCTCPTGDIWRGVYDAMGVSYKIEDWVVIDPEGLVEDEDEESDGAIKVDKGKQKAEDGAEDMPLRIDVKVRISTSAKDYMLPMFPTDAVAVLEDMVQQLDEVRPVIDADDRPLYTA</sequence>
<dbReference type="InterPro" id="IPR039869">
    <property type="entry name" value="UBTD1/2"/>
</dbReference>
<feature type="compositionally biased region" description="Basic and acidic residues" evidence="1">
    <location>
        <begin position="178"/>
        <end position="193"/>
    </location>
</feature>
<dbReference type="Pfam" id="PF16455">
    <property type="entry name" value="UBD"/>
    <property type="match status" value="1"/>
</dbReference>
<reference evidence="3" key="1">
    <citation type="journal article" date="2020" name="Stud. Mycol.">
        <title>101 Dothideomycetes genomes: a test case for predicting lifestyles and emergence of pathogens.</title>
        <authorList>
            <person name="Haridas S."/>
            <person name="Albert R."/>
            <person name="Binder M."/>
            <person name="Bloem J."/>
            <person name="Labutti K."/>
            <person name="Salamov A."/>
            <person name="Andreopoulos B."/>
            <person name="Baker S."/>
            <person name="Barry K."/>
            <person name="Bills G."/>
            <person name="Bluhm B."/>
            <person name="Cannon C."/>
            <person name="Castanera R."/>
            <person name="Culley D."/>
            <person name="Daum C."/>
            <person name="Ezra D."/>
            <person name="Gonzalez J."/>
            <person name="Henrissat B."/>
            <person name="Kuo A."/>
            <person name="Liang C."/>
            <person name="Lipzen A."/>
            <person name="Lutzoni F."/>
            <person name="Magnuson J."/>
            <person name="Mondo S."/>
            <person name="Nolan M."/>
            <person name="Ohm R."/>
            <person name="Pangilinan J."/>
            <person name="Park H.-J."/>
            <person name="Ramirez L."/>
            <person name="Alfaro M."/>
            <person name="Sun H."/>
            <person name="Tritt A."/>
            <person name="Yoshinaga Y."/>
            <person name="Zwiers L.-H."/>
            <person name="Turgeon B."/>
            <person name="Goodwin S."/>
            <person name="Spatafora J."/>
            <person name="Crous P."/>
            <person name="Grigoriev I."/>
        </authorList>
    </citation>
    <scope>NUCLEOTIDE SEQUENCE</scope>
    <source>
        <strain evidence="3">CBS 125425</strain>
    </source>
</reference>
<name>A0A9P4V3T9_9PLEO</name>
<dbReference type="Gene3D" id="1.20.225.20">
    <property type="entry name" value="Ub domain-containing protein, DC-UbP/UBTD2, N-terminal domain"/>
    <property type="match status" value="1"/>
</dbReference>
<evidence type="ECO:0000313" key="4">
    <source>
        <dbReference type="Proteomes" id="UP000799444"/>
    </source>
</evidence>
<feature type="region of interest" description="Disordered" evidence="1">
    <location>
        <begin position="171"/>
        <end position="193"/>
    </location>
</feature>
<evidence type="ECO:0000256" key="1">
    <source>
        <dbReference type="SAM" id="MobiDB-lite"/>
    </source>
</evidence>
<evidence type="ECO:0000313" key="3">
    <source>
        <dbReference type="EMBL" id="KAF2735493.1"/>
    </source>
</evidence>
<dbReference type="PANTHER" id="PTHR13609">
    <property type="entry name" value="UBIQUITIN DOMAIN CONTAINING 1 PROTEIN-RELATED"/>
    <property type="match status" value="1"/>
</dbReference>
<evidence type="ECO:0000259" key="2">
    <source>
        <dbReference type="Pfam" id="PF16455"/>
    </source>
</evidence>